<dbReference type="FunFam" id="3.40.50.300:FF:000500">
    <property type="entry name" value="ATP-dependent RNA helicase DHX29"/>
    <property type="match status" value="1"/>
</dbReference>
<dbReference type="Pfam" id="PF21010">
    <property type="entry name" value="HA2_C"/>
    <property type="match status" value="1"/>
</dbReference>
<dbReference type="GO" id="GO:0005524">
    <property type="term" value="F:ATP binding"/>
    <property type="evidence" value="ECO:0007669"/>
    <property type="project" value="UniProtKB-KW"/>
</dbReference>
<evidence type="ECO:0000313" key="10">
    <source>
        <dbReference type="EMBL" id="RDB29375.1"/>
    </source>
</evidence>
<dbReference type="EMBL" id="LUEZ02000010">
    <property type="protein sequence ID" value="RDB29375.1"/>
    <property type="molecule type" value="Genomic_DNA"/>
</dbReference>
<evidence type="ECO:0000256" key="3">
    <source>
        <dbReference type="ARBA" id="ARBA00022801"/>
    </source>
</evidence>
<dbReference type="InterPro" id="IPR056328">
    <property type="entry name" value="DSRM_DHX29"/>
</dbReference>
<dbReference type="STRING" id="39966.A0A369K9N2"/>
<evidence type="ECO:0000259" key="9">
    <source>
        <dbReference type="PROSITE" id="PS51194"/>
    </source>
</evidence>
<dbReference type="SMART" id="SM00487">
    <property type="entry name" value="DEXDc"/>
    <property type="match status" value="1"/>
</dbReference>
<accession>A0A369K9N2</accession>
<dbReference type="InterPro" id="IPR011545">
    <property type="entry name" value="DEAD/DEAH_box_helicase_dom"/>
</dbReference>
<dbReference type="Pfam" id="PF24385">
    <property type="entry name" value="DSRM_DHX29"/>
    <property type="match status" value="1"/>
</dbReference>
<dbReference type="PANTHER" id="PTHR18934">
    <property type="entry name" value="ATP-DEPENDENT RNA HELICASE"/>
    <property type="match status" value="1"/>
</dbReference>
<dbReference type="PROSITE" id="PS51192">
    <property type="entry name" value="HELICASE_ATP_BIND_1"/>
    <property type="match status" value="1"/>
</dbReference>
<name>A0A369K9N2_HYPMA</name>
<evidence type="ECO:0000256" key="2">
    <source>
        <dbReference type="ARBA" id="ARBA00022741"/>
    </source>
</evidence>
<dbReference type="FunFam" id="1.20.120.1080:FF:000002">
    <property type="entry name" value="Putative ATP-dependent RNA helicase DHX36"/>
    <property type="match status" value="1"/>
</dbReference>
<dbReference type="InterPro" id="IPR002464">
    <property type="entry name" value="DNA/RNA_helicase_DEAH_CS"/>
</dbReference>
<evidence type="ECO:0000259" key="8">
    <source>
        <dbReference type="PROSITE" id="PS51192"/>
    </source>
</evidence>
<keyword evidence="2" id="KW-0547">Nucleotide-binding</keyword>
<dbReference type="SMART" id="SM00847">
    <property type="entry name" value="HA2"/>
    <property type="match status" value="1"/>
</dbReference>
<dbReference type="FunCoup" id="A0A369K9N2">
    <property type="interactions" value="493"/>
</dbReference>
<dbReference type="SMART" id="SM00490">
    <property type="entry name" value="HELICc"/>
    <property type="match status" value="1"/>
</dbReference>
<dbReference type="GO" id="GO:0003724">
    <property type="term" value="F:RNA helicase activity"/>
    <property type="evidence" value="ECO:0007669"/>
    <property type="project" value="UniProtKB-EC"/>
</dbReference>
<keyword evidence="3" id="KW-0378">Hydrolase</keyword>
<dbReference type="CDD" id="cd18791">
    <property type="entry name" value="SF2_C_RHA"/>
    <property type="match status" value="1"/>
</dbReference>
<proteinExistence type="predicted"/>
<dbReference type="InterPro" id="IPR011709">
    <property type="entry name" value="DEAD-box_helicase_OB_fold"/>
</dbReference>
<dbReference type="PROSITE" id="PS51194">
    <property type="entry name" value="HELICASE_CTER"/>
    <property type="match status" value="1"/>
</dbReference>
<comment type="caution">
    <text evidence="10">The sequence shown here is derived from an EMBL/GenBank/DDBJ whole genome shotgun (WGS) entry which is preliminary data.</text>
</comment>
<feature type="region of interest" description="Disordered" evidence="7">
    <location>
        <begin position="166"/>
        <end position="191"/>
    </location>
</feature>
<dbReference type="Pfam" id="PF04408">
    <property type="entry name" value="WHD_HA2"/>
    <property type="match status" value="1"/>
</dbReference>
<keyword evidence="11" id="KW-1185">Reference proteome</keyword>
<evidence type="ECO:0000256" key="5">
    <source>
        <dbReference type="ARBA" id="ARBA00022840"/>
    </source>
</evidence>
<gene>
    <name evidence="10" type="ORF">Hypma_015909</name>
</gene>
<dbReference type="Gene3D" id="1.20.120.1080">
    <property type="match status" value="1"/>
</dbReference>
<dbReference type="OrthoDB" id="5600252at2759"/>
<feature type="region of interest" description="Disordered" evidence="7">
    <location>
        <begin position="501"/>
        <end position="537"/>
    </location>
</feature>
<comment type="catalytic activity">
    <reaction evidence="6">
        <text>ATP + H2O = ADP + phosphate + H(+)</text>
        <dbReference type="Rhea" id="RHEA:13065"/>
        <dbReference type="ChEBI" id="CHEBI:15377"/>
        <dbReference type="ChEBI" id="CHEBI:15378"/>
        <dbReference type="ChEBI" id="CHEBI:30616"/>
        <dbReference type="ChEBI" id="CHEBI:43474"/>
        <dbReference type="ChEBI" id="CHEBI:456216"/>
        <dbReference type="EC" id="3.6.4.13"/>
    </reaction>
</comment>
<dbReference type="InterPro" id="IPR059023">
    <property type="entry name" value="RNA_hel_CTD"/>
</dbReference>
<dbReference type="Pfam" id="PF00270">
    <property type="entry name" value="DEAD"/>
    <property type="match status" value="1"/>
</dbReference>
<feature type="compositionally biased region" description="Polar residues" evidence="7">
    <location>
        <begin position="501"/>
        <end position="518"/>
    </location>
</feature>
<evidence type="ECO:0000313" key="11">
    <source>
        <dbReference type="Proteomes" id="UP000076154"/>
    </source>
</evidence>
<dbReference type="GO" id="GO:0003723">
    <property type="term" value="F:RNA binding"/>
    <property type="evidence" value="ECO:0007669"/>
    <property type="project" value="TreeGrafter"/>
</dbReference>
<reference evidence="10" key="1">
    <citation type="submission" date="2018-04" db="EMBL/GenBank/DDBJ databases">
        <title>Whole genome sequencing of Hypsizygus marmoreus.</title>
        <authorList>
            <person name="Choi I.-G."/>
            <person name="Min B."/>
            <person name="Kim J.-G."/>
            <person name="Kim S."/>
            <person name="Oh Y.-L."/>
            <person name="Kong W.-S."/>
            <person name="Park H."/>
            <person name="Jeong J."/>
            <person name="Song E.-S."/>
        </authorList>
    </citation>
    <scope>NUCLEOTIDE SEQUENCE [LARGE SCALE GENOMIC DNA]</scope>
    <source>
        <strain evidence="10">51987-8</strain>
    </source>
</reference>
<dbReference type="GO" id="GO:1990904">
    <property type="term" value="C:ribonucleoprotein complex"/>
    <property type="evidence" value="ECO:0007669"/>
    <property type="project" value="UniProtKB-ARBA"/>
</dbReference>
<feature type="compositionally biased region" description="Low complexity" evidence="7">
    <location>
        <begin position="171"/>
        <end position="183"/>
    </location>
</feature>
<dbReference type="PROSITE" id="PS00690">
    <property type="entry name" value="DEAH_ATP_HELICASE"/>
    <property type="match status" value="1"/>
</dbReference>
<dbReference type="Pfam" id="PF07717">
    <property type="entry name" value="OB_NTP_bind"/>
    <property type="match status" value="1"/>
</dbReference>
<dbReference type="Proteomes" id="UP000076154">
    <property type="component" value="Unassembled WGS sequence"/>
</dbReference>
<sequence length="1335" mass="147777">MPPRRGIVKSGNAGNSSKVDKAPAVPVPEGEKPLFPPGSKYPLSLLHERCQKLGWEKPFVDTHQTPNGWSFVACLSRISKKTNQKETIRLAPNPPYLRPTSLEARHWGATYALYRFCNGIQLSIVLPPGPRDYWNELAAEHKNSPPHLKWMYEADPFAAQEARAAMKRDAAAAQSTSSSASTQKPTHGQASREFFQAPEVKMASSLRELVEDAIKKGFSLYPEASDAVPSILSDAGASEVGQQLGHLGFTTAQCRDAINFLSQPSPLTSSLLESSSPLQACIEYLVLHIPECDLPQRFLPSNNSSNPFITSAHSGTDDLKRRWVEDKAVKEVGWPAHVVKSLTANPTLVQKWDLLMVALGKKLIGEASWVAEHDTGMNNASPYDINSDEVEALGASIEDPTQLVMPLFSAPIEVHILTSSDECYPRPGYSPIYLTSTSLPAYVRLHLLSQLLMAMESEDFIEPGEGFCMAVMRVLEGEWAKIEDNGRPDMSVVLRHFIPQSQSSTGSENTPDVSVVSSTRTGKRRGPTRRDTRSDQQIKQEFESLCQKDEYAEMLSTRQRLPAFAAKEEFLRQLDKNRVVVVVGETGCGKTTQLPQFILDSLILSGHGSKASILVTQPRRISAISVAARVSAERLDDGSVGYAIRGESKQDQKTKLLFCTTGVVLRRLGVGDILEGVSHVVVDEVHERSVDGDFLLLELKELLKRHPRLKVVLMSATINHETFIKYFNGAPLLTIPGFTHPVIDKYLEDVVPLIHYRPPIPKTGKRESEESQRAFRDEYKGLDESSITAIHNITRSDRIDFQLIAAIVDHIVSMAEKRGGILIFLPGVQEIRQCIEAMRTVFTGKQADILPLHANLSSDEQRRVFAKTAGWKIVAATNVAETSITIDDVIYVIDAGKVKETQYDPDTSLSRLVETWVTRAAARQRRGRAGRTQPGVCYKLYTRKQELNMAKFPMPEILRVPLESISLTVKVMREDEDVKLFLSRAIDPPKVAAMERAWSILEELGAVDAAGRLTPLGRNMSMLPVDLRLAKMLIIGTIFQCLGPVLTIAATLSSKPLFLSPMDKRNEAAQARARFTTAGSDLLTDLKAYDDCARLRSEGKSQGAIRSFCEDNFISLTTLRDITTLRNDFILTLADMGFVPLSSTPSTPALNKNSDNTNLVKAVILGGLWPRVARVHLPKSAIKFDKVQAGTIQRENTAKEYKIFDLREGRVFLHPGSVLFGEAAWKTPFVVYFHKYMSSKVFLRDATEVPLYALLLFGGPVSVNQIAGGVTIGGRESWVKLKAWPRIGILVNHLRRLLDAQLERCFENGAMLTSNADNPIVNAILALLTHDGLTE</sequence>
<dbReference type="CDD" id="cd17917">
    <property type="entry name" value="DEXHc_RHA-like"/>
    <property type="match status" value="1"/>
</dbReference>
<keyword evidence="5" id="KW-0067">ATP-binding</keyword>
<keyword evidence="4" id="KW-0347">Helicase</keyword>
<dbReference type="InterPro" id="IPR014001">
    <property type="entry name" value="Helicase_ATP-bd"/>
</dbReference>
<dbReference type="Gene3D" id="3.40.50.300">
    <property type="entry name" value="P-loop containing nucleotide triphosphate hydrolases"/>
    <property type="match status" value="2"/>
</dbReference>
<evidence type="ECO:0000256" key="7">
    <source>
        <dbReference type="SAM" id="MobiDB-lite"/>
    </source>
</evidence>
<dbReference type="InterPro" id="IPR007502">
    <property type="entry name" value="Helicase-assoc_dom"/>
</dbReference>
<protein>
    <recommendedName>
        <fullName evidence="1">RNA helicase</fullName>
        <ecNumber evidence="1">3.6.4.13</ecNumber>
    </recommendedName>
</protein>
<dbReference type="EC" id="3.6.4.13" evidence="1"/>
<feature type="domain" description="Helicase ATP-binding" evidence="8">
    <location>
        <begin position="571"/>
        <end position="736"/>
    </location>
</feature>
<feature type="compositionally biased region" description="Basic and acidic residues" evidence="7">
    <location>
        <begin position="528"/>
        <end position="537"/>
    </location>
</feature>
<feature type="region of interest" description="Disordered" evidence="7">
    <location>
        <begin position="1"/>
        <end position="36"/>
    </location>
</feature>
<evidence type="ECO:0000256" key="1">
    <source>
        <dbReference type="ARBA" id="ARBA00012552"/>
    </source>
</evidence>
<dbReference type="Pfam" id="PF26026">
    <property type="entry name" value="RNA_hel_CTD"/>
    <property type="match status" value="1"/>
</dbReference>
<dbReference type="InterPro" id="IPR001650">
    <property type="entry name" value="Helicase_C-like"/>
</dbReference>
<dbReference type="PANTHER" id="PTHR18934:SF267">
    <property type="entry name" value="ATP-DEPENDENT RNA HELICASE YLR419W-RELATED"/>
    <property type="match status" value="1"/>
</dbReference>
<feature type="domain" description="Helicase C-terminal" evidence="9">
    <location>
        <begin position="807"/>
        <end position="973"/>
    </location>
</feature>
<dbReference type="InterPro" id="IPR048333">
    <property type="entry name" value="HA2_WH"/>
</dbReference>
<dbReference type="SUPFAM" id="SSF52540">
    <property type="entry name" value="P-loop containing nucleoside triphosphate hydrolases"/>
    <property type="match status" value="1"/>
</dbReference>
<dbReference type="Pfam" id="PF00271">
    <property type="entry name" value="Helicase_C"/>
    <property type="match status" value="1"/>
</dbReference>
<evidence type="ECO:0000256" key="6">
    <source>
        <dbReference type="ARBA" id="ARBA00047984"/>
    </source>
</evidence>
<dbReference type="InParanoid" id="A0A369K9N2"/>
<evidence type="ECO:0000256" key="4">
    <source>
        <dbReference type="ARBA" id="ARBA00022806"/>
    </source>
</evidence>
<organism evidence="10 11">
    <name type="scientific">Hypsizygus marmoreus</name>
    <name type="common">White beech mushroom</name>
    <name type="synonym">Agaricus marmoreus</name>
    <dbReference type="NCBI Taxonomy" id="39966"/>
    <lineage>
        <taxon>Eukaryota</taxon>
        <taxon>Fungi</taxon>
        <taxon>Dikarya</taxon>
        <taxon>Basidiomycota</taxon>
        <taxon>Agaricomycotina</taxon>
        <taxon>Agaricomycetes</taxon>
        <taxon>Agaricomycetidae</taxon>
        <taxon>Agaricales</taxon>
        <taxon>Tricholomatineae</taxon>
        <taxon>Lyophyllaceae</taxon>
        <taxon>Hypsizygus</taxon>
    </lineage>
</organism>
<dbReference type="InterPro" id="IPR027417">
    <property type="entry name" value="P-loop_NTPase"/>
</dbReference>
<dbReference type="GO" id="GO:0016787">
    <property type="term" value="F:hydrolase activity"/>
    <property type="evidence" value="ECO:0007669"/>
    <property type="project" value="UniProtKB-KW"/>
</dbReference>